<feature type="chain" id="PRO_5037709461" evidence="1">
    <location>
        <begin position="21"/>
        <end position="40"/>
    </location>
</feature>
<organism evidence="2 3">
    <name type="scientific">Neptunicoccus cionae</name>
    <dbReference type="NCBI Taxonomy" id="2035344"/>
    <lineage>
        <taxon>Bacteria</taxon>
        <taxon>Pseudomonadati</taxon>
        <taxon>Pseudomonadota</taxon>
        <taxon>Alphaproteobacteria</taxon>
        <taxon>Rhodobacterales</taxon>
        <taxon>Paracoccaceae</taxon>
        <taxon>Neptunicoccus</taxon>
    </lineage>
</organism>
<gene>
    <name evidence="2" type="ORF">GCM10011498_06790</name>
</gene>
<dbReference type="PROSITE" id="PS51257">
    <property type="entry name" value="PROKAR_LIPOPROTEIN"/>
    <property type="match status" value="1"/>
</dbReference>
<dbReference type="Proteomes" id="UP000628017">
    <property type="component" value="Unassembled WGS sequence"/>
</dbReference>
<sequence>MSTKLKIALVVVAMGVAACAQQEEPVVVLDVQPEPVSSKY</sequence>
<evidence type="ECO:0000313" key="3">
    <source>
        <dbReference type="Proteomes" id="UP000628017"/>
    </source>
</evidence>
<proteinExistence type="predicted"/>
<name>A0A916QSZ3_9RHOB</name>
<feature type="signal peptide" evidence="1">
    <location>
        <begin position="1"/>
        <end position="20"/>
    </location>
</feature>
<protein>
    <submittedName>
        <fullName evidence="2">Uncharacterized protein</fullName>
    </submittedName>
</protein>
<reference evidence="2" key="1">
    <citation type="journal article" date="2014" name="Int. J. Syst. Evol. Microbiol.">
        <title>Complete genome sequence of Corynebacterium casei LMG S-19264T (=DSM 44701T), isolated from a smear-ripened cheese.</title>
        <authorList>
            <consortium name="US DOE Joint Genome Institute (JGI-PGF)"/>
            <person name="Walter F."/>
            <person name="Albersmeier A."/>
            <person name="Kalinowski J."/>
            <person name="Ruckert C."/>
        </authorList>
    </citation>
    <scope>NUCLEOTIDE SEQUENCE</scope>
    <source>
        <strain evidence="2">CGMCC 1.15880</strain>
    </source>
</reference>
<keyword evidence="3" id="KW-1185">Reference proteome</keyword>
<evidence type="ECO:0000313" key="2">
    <source>
        <dbReference type="EMBL" id="GGA09473.1"/>
    </source>
</evidence>
<dbReference type="AlphaFoldDB" id="A0A916QSZ3"/>
<keyword evidence="1" id="KW-0732">Signal</keyword>
<evidence type="ECO:0000256" key="1">
    <source>
        <dbReference type="SAM" id="SignalP"/>
    </source>
</evidence>
<dbReference type="RefSeq" id="WP_268237025.1">
    <property type="nucleotide sequence ID" value="NZ_BMKA01000001.1"/>
</dbReference>
<dbReference type="EMBL" id="BMKA01000001">
    <property type="protein sequence ID" value="GGA09473.1"/>
    <property type="molecule type" value="Genomic_DNA"/>
</dbReference>
<accession>A0A916QSZ3</accession>
<reference evidence="2" key="2">
    <citation type="submission" date="2020-09" db="EMBL/GenBank/DDBJ databases">
        <authorList>
            <person name="Sun Q."/>
            <person name="Zhou Y."/>
        </authorList>
    </citation>
    <scope>NUCLEOTIDE SEQUENCE</scope>
    <source>
        <strain evidence="2">CGMCC 1.15880</strain>
    </source>
</reference>
<comment type="caution">
    <text evidence="2">The sequence shown here is derived from an EMBL/GenBank/DDBJ whole genome shotgun (WGS) entry which is preliminary data.</text>
</comment>